<dbReference type="RefSeq" id="WP_015159335.1">
    <property type="nucleotide sequence ID" value="NC_019697.1"/>
</dbReference>
<keyword evidence="3" id="KW-1185">Reference proteome</keyword>
<dbReference type="KEGG" id="cmp:Cha6605_2081"/>
<sequence>MRTATSNLVILTVEVGTNITGTAIDGDISIDFALANTEVDRRLFVPSAQLVVTGKFRLGKEPTTIGILISNVVAIISIPTPASTDVAATAPIATPESSADVEVLVEPEIFAIEVEDSAPSTQPARSRSVPLGESQTRTQKAASTRAAKKAKAVTAAVSS</sequence>
<evidence type="ECO:0000313" key="3">
    <source>
        <dbReference type="Proteomes" id="UP000010366"/>
    </source>
</evidence>
<dbReference type="EMBL" id="CP003600">
    <property type="protein sequence ID" value="AFY93175.1"/>
    <property type="molecule type" value="Genomic_DNA"/>
</dbReference>
<gene>
    <name evidence="2" type="ORF">Cha6605_2081</name>
</gene>
<dbReference type="AlphaFoldDB" id="K9UEB6"/>
<organism evidence="2 3">
    <name type="scientific">Chamaesiphon minutus (strain ATCC 27169 / PCC 6605)</name>
    <dbReference type="NCBI Taxonomy" id="1173020"/>
    <lineage>
        <taxon>Bacteria</taxon>
        <taxon>Bacillati</taxon>
        <taxon>Cyanobacteriota</taxon>
        <taxon>Cyanophyceae</taxon>
        <taxon>Gomontiellales</taxon>
        <taxon>Chamaesiphonaceae</taxon>
        <taxon>Chamaesiphon</taxon>
    </lineage>
</organism>
<proteinExistence type="predicted"/>
<dbReference type="HOGENOM" id="CLU_147882_0_0_3"/>
<reference evidence="2 3" key="1">
    <citation type="submission" date="2012-05" db="EMBL/GenBank/DDBJ databases">
        <title>Finished chromosome of genome of Chamaesiphon sp. PCC 6605.</title>
        <authorList>
            <consortium name="US DOE Joint Genome Institute"/>
            <person name="Gugger M."/>
            <person name="Coursin T."/>
            <person name="Rippka R."/>
            <person name="Tandeau De Marsac N."/>
            <person name="Huntemann M."/>
            <person name="Wei C.-L."/>
            <person name="Han J."/>
            <person name="Detter J.C."/>
            <person name="Han C."/>
            <person name="Tapia R."/>
            <person name="Chen A."/>
            <person name="Kyrpides N."/>
            <person name="Mavromatis K."/>
            <person name="Markowitz V."/>
            <person name="Szeto E."/>
            <person name="Ivanova N."/>
            <person name="Pagani I."/>
            <person name="Pati A."/>
            <person name="Goodwin L."/>
            <person name="Nordberg H.P."/>
            <person name="Cantor M.N."/>
            <person name="Hua S.X."/>
            <person name="Woyke T."/>
            <person name="Kerfeld C.A."/>
        </authorList>
    </citation>
    <scope>NUCLEOTIDE SEQUENCE [LARGE SCALE GENOMIC DNA]</scope>
    <source>
        <strain evidence="3">ATCC 27169 / PCC 6605</strain>
    </source>
</reference>
<accession>K9UEB6</accession>
<dbReference type="Proteomes" id="UP000010366">
    <property type="component" value="Chromosome"/>
</dbReference>
<feature type="region of interest" description="Disordered" evidence="1">
    <location>
        <begin position="114"/>
        <end position="147"/>
    </location>
</feature>
<name>K9UEB6_CHAP6</name>
<evidence type="ECO:0000256" key="1">
    <source>
        <dbReference type="SAM" id="MobiDB-lite"/>
    </source>
</evidence>
<feature type="compositionally biased region" description="Low complexity" evidence="1">
    <location>
        <begin position="135"/>
        <end position="145"/>
    </location>
</feature>
<dbReference type="STRING" id="1173020.Cha6605_2081"/>
<protein>
    <submittedName>
        <fullName evidence="2">Uncharacterized protein</fullName>
    </submittedName>
</protein>
<evidence type="ECO:0000313" key="2">
    <source>
        <dbReference type="EMBL" id="AFY93175.1"/>
    </source>
</evidence>